<dbReference type="Gene3D" id="3.40.50.720">
    <property type="entry name" value="NAD(P)-binding Rossmann-like Domain"/>
    <property type="match status" value="2"/>
</dbReference>
<dbReference type="SUPFAM" id="SSF51735">
    <property type="entry name" value="NAD(P)-binding Rossmann-fold domains"/>
    <property type="match status" value="1"/>
</dbReference>
<dbReference type="GO" id="GO:0051287">
    <property type="term" value="F:NAD binding"/>
    <property type="evidence" value="ECO:0007669"/>
    <property type="project" value="InterPro"/>
</dbReference>
<evidence type="ECO:0000256" key="1">
    <source>
        <dbReference type="ARBA" id="ARBA00005854"/>
    </source>
</evidence>
<dbReference type="GO" id="GO:0005829">
    <property type="term" value="C:cytosol"/>
    <property type="evidence" value="ECO:0007669"/>
    <property type="project" value="TreeGrafter"/>
</dbReference>
<sequence>MVKILVSRAIPERFYQQLSQLGEVEMWPETHIPMPKEQFLKGLQSADACFITLSEQIDKNVLAQAPKLKIIANMAVGYDNIDIEQATTYGVTVTNTPDVLTETTAELGFTLMLAIARRIVESEKYIANNQWQSWSPYLLAGKDVFNSTVGIFGMGEIGQAFARRLQGFKTQIIYHNRSRNIEAEQQLNATYVSFEDLLERSDFIICTAPLTNDTKHRFNSQTFKQMKDDAIFVNIGRGLVVDEEALVCALHNKEILGCGLDVLANEPIDNTHPLMHFDNVIVTPHIGSASTQTRDNMIQLCIDNIKAVLAQQPAISPVN</sequence>
<dbReference type="Pfam" id="PF02826">
    <property type="entry name" value="2-Hacid_dh_C"/>
    <property type="match status" value="1"/>
</dbReference>
<dbReference type="InterPro" id="IPR036291">
    <property type="entry name" value="NAD(P)-bd_dom_sf"/>
</dbReference>
<dbReference type="PATRIC" id="fig|911238.3.peg.1471"/>
<evidence type="ECO:0000256" key="3">
    <source>
        <dbReference type="RuleBase" id="RU003719"/>
    </source>
</evidence>
<comment type="caution">
    <text evidence="6">The sequence shown here is derived from an EMBL/GenBank/DDBJ whole genome shotgun (WGS) entry which is preliminary data.</text>
</comment>
<dbReference type="Proteomes" id="UP000005413">
    <property type="component" value="Unassembled WGS sequence"/>
</dbReference>
<dbReference type="InterPro" id="IPR006139">
    <property type="entry name" value="D-isomer_2_OHA_DH_cat_dom"/>
</dbReference>
<dbReference type="PANTHER" id="PTHR10996:SF283">
    <property type="entry name" value="GLYOXYLATE_HYDROXYPYRUVATE REDUCTASE B"/>
    <property type="match status" value="1"/>
</dbReference>
<dbReference type="Pfam" id="PF00389">
    <property type="entry name" value="2-Hacid_dh"/>
    <property type="match status" value="1"/>
</dbReference>
<dbReference type="PROSITE" id="PS00671">
    <property type="entry name" value="D_2_HYDROXYACID_DH_3"/>
    <property type="match status" value="1"/>
</dbReference>
<evidence type="ECO:0000259" key="4">
    <source>
        <dbReference type="Pfam" id="PF00389"/>
    </source>
</evidence>
<dbReference type="PANTHER" id="PTHR10996">
    <property type="entry name" value="2-HYDROXYACID DEHYDROGENASE-RELATED"/>
    <property type="match status" value="1"/>
</dbReference>
<dbReference type="InterPro" id="IPR006140">
    <property type="entry name" value="D-isomer_DH_NAD-bd"/>
</dbReference>
<dbReference type="SUPFAM" id="SSF52283">
    <property type="entry name" value="Formate/glycerate dehydrogenase catalytic domain-like"/>
    <property type="match status" value="1"/>
</dbReference>
<dbReference type="InterPro" id="IPR029753">
    <property type="entry name" value="D-isomer_DH_CS"/>
</dbReference>
<dbReference type="CDD" id="cd05301">
    <property type="entry name" value="GDH"/>
    <property type="match status" value="1"/>
</dbReference>
<dbReference type="InterPro" id="IPR050223">
    <property type="entry name" value="D-isomer_2-hydroxyacid_DH"/>
</dbReference>
<feature type="domain" description="D-isomer specific 2-hydroxyacid dehydrogenase catalytic" evidence="4">
    <location>
        <begin position="4"/>
        <end position="319"/>
    </location>
</feature>
<dbReference type="EMBL" id="AEUN01000454">
    <property type="protein sequence ID" value="EHJ07601.1"/>
    <property type="molecule type" value="Genomic_DNA"/>
</dbReference>
<protein>
    <submittedName>
        <fullName evidence="6">Glycerate dehydrogenase</fullName>
    </submittedName>
</protein>
<dbReference type="RefSeq" id="WP_002464393.1">
    <property type="nucleotide sequence ID" value="NZ_AEUN01000454.1"/>
</dbReference>
<dbReference type="GO" id="GO:0030267">
    <property type="term" value="F:glyoxylate reductase (NADPH) activity"/>
    <property type="evidence" value="ECO:0007669"/>
    <property type="project" value="TreeGrafter"/>
</dbReference>
<proteinExistence type="inferred from homology"/>
<gene>
    <name evidence="6" type="ORF">SS7213T_08487</name>
</gene>
<organism evidence="6 7">
    <name type="scientific">Staphylococcus simiae CCM 7213 = CCUG 51256</name>
    <dbReference type="NCBI Taxonomy" id="911238"/>
    <lineage>
        <taxon>Bacteria</taxon>
        <taxon>Bacillati</taxon>
        <taxon>Bacillota</taxon>
        <taxon>Bacilli</taxon>
        <taxon>Bacillales</taxon>
        <taxon>Staphylococcaceae</taxon>
        <taxon>Staphylococcus</taxon>
    </lineage>
</organism>
<evidence type="ECO:0000256" key="2">
    <source>
        <dbReference type="ARBA" id="ARBA00023002"/>
    </source>
</evidence>
<evidence type="ECO:0000313" key="6">
    <source>
        <dbReference type="EMBL" id="EHJ07601.1"/>
    </source>
</evidence>
<evidence type="ECO:0000313" key="7">
    <source>
        <dbReference type="Proteomes" id="UP000005413"/>
    </source>
</evidence>
<dbReference type="OrthoDB" id="9805416at2"/>
<keyword evidence="2 3" id="KW-0560">Oxidoreductase</keyword>
<reference evidence="6 7" key="1">
    <citation type="journal article" date="2012" name="BMC Genomics">
        <title>Comparative genomic analysis of the genus Staphylococcus including Staphylococcus aureus and its newly described sister species Staphylococcus simiae.</title>
        <authorList>
            <person name="Suzuki H."/>
            <person name="Lefebure T."/>
            <person name="Pavinski Bitar P."/>
            <person name="Stanhope M.J."/>
        </authorList>
    </citation>
    <scope>NUCLEOTIDE SEQUENCE [LARGE SCALE GENOMIC DNA]</scope>
    <source>
        <strain evidence="6 7">CCM 7213</strain>
    </source>
</reference>
<feature type="domain" description="D-isomer specific 2-hydroxyacid dehydrogenase NAD-binding" evidence="5">
    <location>
        <begin position="109"/>
        <end position="287"/>
    </location>
</feature>
<dbReference type="FunFam" id="3.40.50.720:FF:000462">
    <property type="entry name" value="Glyoxylate reductase (NADP+)"/>
    <property type="match status" value="1"/>
</dbReference>
<dbReference type="AlphaFoldDB" id="G5JJN8"/>
<accession>G5JJN8</accession>
<keyword evidence="7" id="KW-1185">Reference proteome</keyword>
<evidence type="ECO:0000259" key="5">
    <source>
        <dbReference type="Pfam" id="PF02826"/>
    </source>
</evidence>
<comment type="similarity">
    <text evidence="1 3">Belongs to the D-isomer specific 2-hydroxyacid dehydrogenase family.</text>
</comment>
<dbReference type="GO" id="GO:0016618">
    <property type="term" value="F:hydroxypyruvate reductase [NAD(P)H] activity"/>
    <property type="evidence" value="ECO:0007669"/>
    <property type="project" value="TreeGrafter"/>
</dbReference>
<name>G5JJN8_9STAP</name>